<reference evidence="1" key="1">
    <citation type="submission" date="2014-11" db="EMBL/GenBank/DDBJ databases">
        <authorList>
            <person name="Amaro Gonzalez C."/>
        </authorList>
    </citation>
    <scope>NUCLEOTIDE SEQUENCE</scope>
</reference>
<dbReference type="EMBL" id="GBXM01063945">
    <property type="protein sequence ID" value="JAH44632.1"/>
    <property type="molecule type" value="Transcribed_RNA"/>
</dbReference>
<name>A0A0E9STP8_ANGAN</name>
<accession>A0A0E9STP8</accession>
<protein>
    <submittedName>
        <fullName evidence="1">Uncharacterized protein</fullName>
    </submittedName>
</protein>
<reference evidence="1" key="2">
    <citation type="journal article" date="2015" name="Fish Shellfish Immunol.">
        <title>Early steps in the European eel (Anguilla anguilla)-Vibrio vulnificus interaction in the gills: Role of the RtxA13 toxin.</title>
        <authorList>
            <person name="Callol A."/>
            <person name="Pajuelo D."/>
            <person name="Ebbesson L."/>
            <person name="Teles M."/>
            <person name="MacKenzie S."/>
            <person name="Amaro C."/>
        </authorList>
    </citation>
    <scope>NUCLEOTIDE SEQUENCE</scope>
</reference>
<evidence type="ECO:0000313" key="1">
    <source>
        <dbReference type="EMBL" id="JAH44632.1"/>
    </source>
</evidence>
<sequence>MSLLPLAGCLASLHFRCLLMLCYHRNPVTPLE</sequence>
<organism evidence="1">
    <name type="scientific">Anguilla anguilla</name>
    <name type="common">European freshwater eel</name>
    <name type="synonym">Muraena anguilla</name>
    <dbReference type="NCBI Taxonomy" id="7936"/>
    <lineage>
        <taxon>Eukaryota</taxon>
        <taxon>Metazoa</taxon>
        <taxon>Chordata</taxon>
        <taxon>Craniata</taxon>
        <taxon>Vertebrata</taxon>
        <taxon>Euteleostomi</taxon>
        <taxon>Actinopterygii</taxon>
        <taxon>Neopterygii</taxon>
        <taxon>Teleostei</taxon>
        <taxon>Anguilliformes</taxon>
        <taxon>Anguillidae</taxon>
        <taxon>Anguilla</taxon>
    </lineage>
</organism>
<proteinExistence type="predicted"/>
<dbReference type="AlphaFoldDB" id="A0A0E9STP8"/>